<comment type="similarity">
    <text evidence="2">Belongs to the metallo-dependent hydrolases superfamily. Adenosine and AMP deaminases family.</text>
</comment>
<dbReference type="Proteomes" id="UP001500016">
    <property type="component" value="Unassembled WGS sequence"/>
</dbReference>
<evidence type="ECO:0000256" key="3">
    <source>
        <dbReference type="ARBA" id="ARBA00022723"/>
    </source>
</evidence>
<evidence type="ECO:0000313" key="8">
    <source>
        <dbReference type="Proteomes" id="UP001500016"/>
    </source>
</evidence>
<reference evidence="7 8" key="1">
    <citation type="journal article" date="2019" name="Int. J. Syst. Evol. Microbiol.">
        <title>The Global Catalogue of Microorganisms (GCM) 10K type strain sequencing project: providing services to taxonomists for standard genome sequencing and annotation.</title>
        <authorList>
            <consortium name="The Broad Institute Genomics Platform"/>
            <consortium name="The Broad Institute Genome Sequencing Center for Infectious Disease"/>
            <person name="Wu L."/>
            <person name="Ma J."/>
        </authorList>
    </citation>
    <scope>NUCLEOTIDE SEQUENCE [LARGE SCALE GENOMIC DNA]</scope>
    <source>
        <strain evidence="7 8">JCM 15478</strain>
    </source>
</reference>
<sequence length="338" mass="35412">MTATNPAGARSLVDLPKAHLHLHLDGSLRRSTVEEIAAEEGRQVPWPSGYGSFAHFMETITAAAACLRDEEDVRRAVHEIVEDARDAGAVWLELSVWPGLFQGRLGDYASAVATVLDAGRDAAERSGVGFGLIAAANRGLGVEDATAVAEVAAEFAGRGVVGFGLDGDEAAAPAAWFGRPFEIARHAGLLSVPHAGEIAGPESVREALDVLGADRVMHGVRGIDDPALVEELAARGTTLDVCLTSNALLGVYEPIAANPLPALLDAGARCSLNADDSLLFDTDLLREYEQARTVLGLSDERLAAMAAVSIEDSAAPAPLKTAALDGIDEWLHASRESR</sequence>
<evidence type="ECO:0000256" key="4">
    <source>
        <dbReference type="ARBA" id="ARBA00022801"/>
    </source>
</evidence>
<dbReference type="PANTHER" id="PTHR43114:SF6">
    <property type="entry name" value="ADENINE DEAMINASE"/>
    <property type="match status" value="1"/>
</dbReference>
<dbReference type="SUPFAM" id="SSF51556">
    <property type="entry name" value="Metallo-dependent hydrolases"/>
    <property type="match status" value="1"/>
</dbReference>
<evidence type="ECO:0000256" key="5">
    <source>
        <dbReference type="ARBA" id="ARBA00022833"/>
    </source>
</evidence>
<organism evidence="7 8">
    <name type="scientific">Streptomyces albiaxialis</name>
    <dbReference type="NCBI Taxonomy" id="329523"/>
    <lineage>
        <taxon>Bacteria</taxon>
        <taxon>Bacillati</taxon>
        <taxon>Actinomycetota</taxon>
        <taxon>Actinomycetes</taxon>
        <taxon>Kitasatosporales</taxon>
        <taxon>Streptomycetaceae</taxon>
        <taxon>Streptomyces</taxon>
    </lineage>
</organism>
<dbReference type="PANTHER" id="PTHR43114">
    <property type="entry name" value="ADENINE DEAMINASE"/>
    <property type="match status" value="1"/>
</dbReference>
<name>A0ABN2WQ27_9ACTN</name>
<keyword evidence="3" id="KW-0479">Metal-binding</keyword>
<keyword evidence="8" id="KW-1185">Reference proteome</keyword>
<evidence type="ECO:0000256" key="2">
    <source>
        <dbReference type="ARBA" id="ARBA00006676"/>
    </source>
</evidence>
<dbReference type="NCBIfam" id="TIGR01430">
    <property type="entry name" value="aden_deam"/>
    <property type="match status" value="1"/>
</dbReference>
<keyword evidence="5" id="KW-0862">Zinc</keyword>
<keyword evidence="4" id="KW-0378">Hydrolase</keyword>
<accession>A0ABN2WQ27</accession>
<gene>
    <name evidence="7" type="ORF">GCM10009801_66760</name>
</gene>
<protein>
    <submittedName>
        <fullName evidence="7">Adenosine deaminase</fullName>
    </submittedName>
</protein>
<dbReference type="InterPro" id="IPR001365">
    <property type="entry name" value="A_deaminase_dom"/>
</dbReference>
<dbReference type="RefSeq" id="WP_344533600.1">
    <property type="nucleotide sequence ID" value="NZ_BAAAPE010000016.1"/>
</dbReference>
<dbReference type="Pfam" id="PF00962">
    <property type="entry name" value="A_deaminase"/>
    <property type="match status" value="1"/>
</dbReference>
<comment type="cofactor">
    <cofactor evidence="1">
        <name>Zn(2+)</name>
        <dbReference type="ChEBI" id="CHEBI:29105"/>
    </cofactor>
</comment>
<dbReference type="InterPro" id="IPR006330">
    <property type="entry name" value="Ado/ade_deaminase"/>
</dbReference>
<feature type="domain" description="Adenosine deaminase" evidence="6">
    <location>
        <begin position="16"/>
        <end position="330"/>
    </location>
</feature>
<evidence type="ECO:0000313" key="7">
    <source>
        <dbReference type="EMBL" id="GAA2096863.1"/>
    </source>
</evidence>
<evidence type="ECO:0000259" key="6">
    <source>
        <dbReference type="Pfam" id="PF00962"/>
    </source>
</evidence>
<proteinExistence type="inferred from homology"/>
<dbReference type="Gene3D" id="3.20.20.140">
    <property type="entry name" value="Metal-dependent hydrolases"/>
    <property type="match status" value="1"/>
</dbReference>
<dbReference type="EMBL" id="BAAAPE010000016">
    <property type="protein sequence ID" value="GAA2096863.1"/>
    <property type="molecule type" value="Genomic_DNA"/>
</dbReference>
<evidence type="ECO:0000256" key="1">
    <source>
        <dbReference type="ARBA" id="ARBA00001947"/>
    </source>
</evidence>
<dbReference type="InterPro" id="IPR032466">
    <property type="entry name" value="Metal_Hydrolase"/>
</dbReference>
<comment type="caution">
    <text evidence="7">The sequence shown here is derived from an EMBL/GenBank/DDBJ whole genome shotgun (WGS) entry which is preliminary data.</text>
</comment>